<dbReference type="Gramene" id="PRQ19761">
    <property type="protein sequence ID" value="PRQ19761"/>
    <property type="gene ID" value="RchiOBHm_Chr7g0220811"/>
</dbReference>
<dbReference type="AlphaFoldDB" id="A0A2P6PCW0"/>
<proteinExistence type="predicted"/>
<evidence type="ECO:0000256" key="1">
    <source>
        <dbReference type="SAM" id="SignalP"/>
    </source>
</evidence>
<keyword evidence="3" id="KW-1185">Reference proteome</keyword>
<comment type="caution">
    <text evidence="2">The sequence shown here is derived from an EMBL/GenBank/DDBJ whole genome shotgun (WGS) entry which is preliminary data.</text>
</comment>
<keyword evidence="1" id="KW-0732">Signal</keyword>
<feature type="signal peptide" evidence="1">
    <location>
        <begin position="1"/>
        <end position="18"/>
    </location>
</feature>
<gene>
    <name evidence="2" type="ORF">RchiOBHm_Chr7g0220811</name>
</gene>
<organism evidence="2 3">
    <name type="scientific">Rosa chinensis</name>
    <name type="common">China rose</name>
    <dbReference type="NCBI Taxonomy" id="74649"/>
    <lineage>
        <taxon>Eukaryota</taxon>
        <taxon>Viridiplantae</taxon>
        <taxon>Streptophyta</taxon>
        <taxon>Embryophyta</taxon>
        <taxon>Tracheophyta</taxon>
        <taxon>Spermatophyta</taxon>
        <taxon>Magnoliopsida</taxon>
        <taxon>eudicotyledons</taxon>
        <taxon>Gunneridae</taxon>
        <taxon>Pentapetalae</taxon>
        <taxon>rosids</taxon>
        <taxon>fabids</taxon>
        <taxon>Rosales</taxon>
        <taxon>Rosaceae</taxon>
        <taxon>Rosoideae</taxon>
        <taxon>Rosoideae incertae sedis</taxon>
        <taxon>Rosa</taxon>
    </lineage>
</organism>
<dbReference type="EMBL" id="PDCK01000045">
    <property type="protein sequence ID" value="PRQ19761.1"/>
    <property type="molecule type" value="Genomic_DNA"/>
</dbReference>
<feature type="chain" id="PRO_5015203617" evidence="1">
    <location>
        <begin position="19"/>
        <end position="43"/>
    </location>
</feature>
<dbReference type="Proteomes" id="UP000238479">
    <property type="component" value="Chromosome 7"/>
</dbReference>
<sequence>MPKWILPLVVALPYLAISVRLPKGCRRDLTFLILKMGQPLMWR</sequence>
<accession>A0A2P6PCW0</accession>
<reference evidence="2 3" key="1">
    <citation type="journal article" date="2018" name="Nat. Genet.">
        <title>The Rosa genome provides new insights in the design of modern roses.</title>
        <authorList>
            <person name="Bendahmane M."/>
        </authorList>
    </citation>
    <scope>NUCLEOTIDE SEQUENCE [LARGE SCALE GENOMIC DNA]</scope>
    <source>
        <strain evidence="3">cv. Old Blush</strain>
    </source>
</reference>
<name>A0A2P6PCW0_ROSCH</name>
<evidence type="ECO:0000313" key="2">
    <source>
        <dbReference type="EMBL" id="PRQ19761.1"/>
    </source>
</evidence>
<protein>
    <submittedName>
        <fullName evidence="2">Uncharacterized protein</fullName>
    </submittedName>
</protein>
<evidence type="ECO:0000313" key="3">
    <source>
        <dbReference type="Proteomes" id="UP000238479"/>
    </source>
</evidence>